<proteinExistence type="predicted"/>
<keyword evidence="4" id="KW-1015">Disulfide bond</keyword>
<organism evidence="7">
    <name type="scientific">marine metagenome</name>
    <dbReference type="NCBI Taxonomy" id="408172"/>
    <lineage>
        <taxon>unclassified sequences</taxon>
        <taxon>metagenomes</taxon>
        <taxon>ecological metagenomes</taxon>
    </lineage>
</organism>
<dbReference type="PANTHER" id="PTHR48105">
    <property type="entry name" value="THIOREDOXIN REDUCTASE 1-RELATED-RELATED"/>
    <property type="match status" value="1"/>
</dbReference>
<evidence type="ECO:0000256" key="4">
    <source>
        <dbReference type="ARBA" id="ARBA00023157"/>
    </source>
</evidence>
<protein>
    <recommendedName>
        <fullName evidence="6">FAD/NAD(P)-binding domain-containing protein</fullName>
    </recommendedName>
</protein>
<dbReference type="InterPro" id="IPR050097">
    <property type="entry name" value="Ferredoxin-NADP_redctase_2"/>
</dbReference>
<dbReference type="GO" id="GO:0004791">
    <property type="term" value="F:thioredoxin-disulfide reductase (NADPH) activity"/>
    <property type="evidence" value="ECO:0007669"/>
    <property type="project" value="InterPro"/>
</dbReference>
<dbReference type="GO" id="GO:0019430">
    <property type="term" value="P:removal of superoxide radicals"/>
    <property type="evidence" value="ECO:0007669"/>
    <property type="project" value="InterPro"/>
</dbReference>
<dbReference type="NCBIfam" id="TIGR01292">
    <property type="entry name" value="TRX_reduct"/>
    <property type="match status" value="1"/>
</dbReference>
<evidence type="ECO:0000256" key="3">
    <source>
        <dbReference type="ARBA" id="ARBA00023002"/>
    </source>
</evidence>
<dbReference type="InterPro" id="IPR005982">
    <property type="entry name" value="Thioredox_Rdtase"/>
</dbReference>
<dbReference type="AlphaFoldDB" id="A0A382G6A7"/>
<keyword evidence="3" id="KW-0560">Oxidoreductase</keyword>
<evidence type="ECO:0000313" key="7">
    <source>
        <dbReference type="EMBL" id="SVB70077.1"/>
    </source>
</evidence>
<keyword evidence="5" id="KW-0676">Redox-active center</keyword>
<dbReference type="InterPro" id="IPR008255">
    <property type="entry name" value="Pyr_nucl-diS_OxRdtase_2_AS"/>
</dbReference>
<dbReference type="GO" id="GO:0005737">
    <property type="term" value="C:cytoplasm"/>
    <property type="evidence" value="ECO:0007669"/>
    <property type="project" value="InterPro"/>
</dbReference>
<dbReference type="InterPro" id="IPR023753">
    <property type="entry name" value="FAD/NAD-binding_dom"/>
</dbReference>
<dbReference type="PRINTS" id="PR00469">
    <property type="entry name" value="PNDRDTASEII"/>
</dbReference>
<name>A0A382G6A7_9ZZZZ</name>
<dbReference type="PRINTS" id="PR00368">
    <property type="entry name" value="FADPNR"/>
</dbReference>
<dbReference type="Gene3D" id="3.50.50.60">
    <property type="entry name" value="FAD/NAD(P)-binding domain"/>
    <property type="match status" value="2"/>
</dbReference>
<evidence type="ECO:0000259" key="6">
    <source>
        <dbReference type="Pfam" id="PF07992"/>
    </source>
</evidence>
<evidence type="ECO:0000256" key="1">
    <source>
        <dbReference type="ARBA" id="ARBA00022630"/>
    </source>
</evidence>
<dbReference type="EMBL" id="UINC01053498">
    <property type="protein sequence ID" value="SVB70077.1"/>
    <property type="molecule type" value="Genomic_DNA"/>
</dbReference>
<feature type="domain" description="FAD/NAD(P)-binding" evidence="6">
    <location>
        <begin position="12"/>
        <end position="300"/>
    </location>
</feature>
<dbReference type="InterPro" id="IPR036188">
    <property type="entry name" value="FAD/NAD-bd_sf"/>
</dbReference>
<evidence type="ECO:0000256" key="5">
    <source>
        <dbReference type="ARBA" id="ARBA00023284"/>
    </source>
</evidence>
<dbReference type="SUPFAM" id="SSF51905">
    <property type="entry name" value="FAD/NAD(P)-binding domain"/>
    <property type="match status" value="1"/>
</dbReference>
<keyword evidence="2" id="KW-0274">FAD</keyword>
<gene>
    <name evidence="7" type="ORF">METZ01_LOCUS222931</name>
</gene>
<accession>A0A382G6A7</accession>
<reference evidence="7" key="1">
    <citation type="submission" date="2018-05" db="EMBL/GenBank/DDBJ databases">
        <authorList>
            <person name="Lanie J.A."/>
            <person name="Ng W.-L."/>
            <person name="Kazmierczak K.M."/>
            <person name="Andrzejewski T.M."/>
            <person name="Davidsen T.M."/>
            <person name="Wayne K.J."/>
            <person name="Tettelin H."/>
            <person name="Glass J.I."/>
            <person name="Rusch D."/>
            <person name="Podicherti R."/>
            <person name="Tsui H.-C.T."/>
            <person name="Winkler M.E."/>
        </authorList>
    </citation>
    <scope>NUCLEOTIDE SEQUENCE</scope>
</reference>
<evidence type="ECO:0000256" key="2">
    <source>
        <dbReference type="ARBA" id="ARBA00022827"/>
    </source>
</evidence>
<dbReference type="PROSITE" id="PS00573">
    <property type="entry name" value="PYRIDINE_REDOX_2"/>
    <property type="match status" value="1"/>
</dbReference>
<sequence length="315" mass="34419">MNKPESKKIKNQLTIVGSGPAGLTAALYAARGNLNPLVIEGFPAGGQLTLTTDVENYPGFPDGIMGPELMDKFRDQAVRFGAEIVNGEVSKVDFNSKLNLVLDDNTEIETKSVIISTGASAKMLGLKEESLLLGKGVSTCATCDGFFFRDQIVTVVGGGDSAMEEALFLTKFAKKVFIIHRREIFRASQIMLNRAKENPKIEFILNTEIKKINNPDENKVTSAELFNKKTSETTELNTDAVFIAIGHIPNTQIFKNYLELNENGYILTNEGTKTNIPGVFACGDVQDWEYRQAVTAAGSGCMAAIDTERYLSNLK</sequence>
<keyword evidence="1" id="KW-0285">Flavoprotein</keyword>
<dbReference type="Pfam" id="PF07992">
    <property type="entry name" value="Pyr_redox_2"/>
    <property type="match status" value="1"/>
</dbReference>